<dbReference type="GO" id="GO:0046422">
    <property type="term" value="F:violaxanthin de-epoxidase activity"/>
    <property type="evidence" value="ECO:0007669"/>
    <property type="project" value="InterPro"/>
</dbReference>
<dbReference type="Proteomes" id="UP000198341">
    <property type="component" value="Chromosome 7"/>
</dbReference>
<dbReference type="GeneID" id="19014545"/>
<gene>
    <name evidence="3" type="ORF">Bathy07g00550</name>
</gene>
<name>K8FE73_9CHLO</name>
<keyword evidence="1" id="KW-0472">Membrane</keyword>
<feature type="transmembrane region" description="Helical" evidence="1">
    <location>
        <begin position="31"/>
        <end position="51"/>
    </location>
</feature>
<dbReference type="KEGG" id="bpg:Bathy07g00550"/>
<reference evidence="3 4" key="1">
    <citation type="submission" date="2011-10" db="EMBL/GenBank/DDBJ databases">
        <authorList>
            <person name="Genoscope - CEA"/>
        </authorList>
    </citation>
    <scope>NUCLEOTIDE SEQUENCE [LARGE SCALE GENOMIC DNA]</scope>
    <source>
        <strain evidence="3 4">RCC 1105</strain>
    </source>
</reference>
<evidence type="ECO:0000313" key="4">
    <source>
        <dbReference type="Proteomes" id="UP000198341"/>
    </source>
</evidence>
<dbReference type="EMBL" id="FO082272">
    <property type="protein sequence ID" value="CCO65996.1"/>
    <property type="molecule type" value="Genomic_DNA"/>
</dbReference>
<evidence type="ECO:0000256" key="1">
    <source>
        <dbReference type="SAM" id="Phobius"/>
    </source>
</evidence>
<proteinExistence type="predicted"/>
<evidence type="ECO:0000259" key="2">
    <source>
        <dbReference type="Pfam" id="PF07137"/>
    </source>
</evidence>
<dbReference type="RefSeq" id="XP_007511908.1">
    <property type="nucleotide sequence ID" value="XM_007511846.1"/>
</dbReference>
<keyword evidence="4" id="KW-1185">Reference proteome</keyword>
<keyword evidence="1" id="KW-1133">Transmembrane helix</keyword>
<evidence type="ECO:0000313" key="3">
    <source>
        <dbReference type="EMBL" id="CCO65996.1"/>
    </source>
</evidence>
<sequence>MARTFHGRERGILGSRGRAFRSQSPRRRGRWPVAVSAFLSFFFLLFTLVYFKHSHPSLSSSLSLSILYTTRRCLLNKCGDQTRDCIHSKACRDFMRCTINCGREGRRTERKDIDGLSFNPTKCAFACVQEQSESDAVKKFSLCTITSGCSLPLQ</sequence>
<feature type="domain" description="VDE lipocalin" evidence="2">
    <location>
        <begin position="71"/>
        <end position="147"/>
    </location>
</feature>
<dbReference type="Pfam" id="PF07137">
    <property type="entry name" value="VDE"/>
    <property type="match status" value="1"/>
</dbReference>
<dbReference type="InterPro" id="IPR010788">
    <property type="entry name" value="VDE_dom"/>
</dbReference>
<protein>
    <recommendedName>
        <fullName evidence="2">VDE lipocalin domain-containing protein</fullName>
    </recommendedName>
</protein>
<organism evidence="3 4">
    <name type="scientific">Bathycoccus prasinos</name>
    <dbReference type="NCBI Taxonomy" id="41875"/>
    <lineage>
        <taxon>Eukaryota</taxon>
        <taxon>Viridiplantae</taxon>
        <taxon>Chlorophyta</taxon>
        <taxon>Mamiellophyceae</taxon>
        <taxon>Mamiellales</taxon>
        <taxon>Bathycoccaceae</taxon>
        <taxon>Bathycoccus</taxon>
    </lineage>
</organism>
<keyword evidence="1" id="KW-0812">Transmembrane</keyword>
<accession>K8FE73</accession>
<dbReference type="AlphaFoldDB" id="K8FE73"/>